<name>A0ABV4CF67_9PSEU</name>
<dbReference type="RefSeq" id="WP_345363479.1">
    <property type="nucleotide sequence ID" value="NZ_BAABII010000010.1"/>
</dbReference>
<dbReference type="Pfam" id="PF00753">
    <property type="entry name" value="Lactamase_B"/>
    <property type="match status" value="1"/>
</dbReference>
<evidence type="ECO:0000259" key="1">
    <source>
        <dbReference type="SMART" id="SM00849"/>
    </source>
</evidence>
<evidence type="ECO:0000313" key="3">
    <source>
        <dbReference type="Proteomes" id="UP001564626"/>
    </source>
</evidence>
<organism evidence="2 3">
    <name type="scientific">Saccharopolyspora cebuensis</name>
    <dbReference type="NCBI Taxonomy" id="418759"/>
    <lineage>
        <taxon>Bacteria</taxon>
        <taxon>Bacillati</taxon>
        <taxon>Actinomycetota</taxon>
        <taxon>Actinomycetes</taxon>
        <taxon>Pseudonocardiales</taxon>
        <taxon>Pseudonocardiaceae</taxon>
        <taxon>Saccharopolyspora</taxon>
    </lineage>
</organism>
<dbReference type="Gene3D" id="3.60.15.10">
    <property type="entry name" value="Ribonuclease Z/Hydroxyacylglutathione hydrolase-like"/>
    <property type="match status" value="1"/>
</dbReference>
<evidence type="ECO:0000313" key="2">
    <source>
        <dbReference type="EMBL" id="MEY8039128.1"/>
    </source>
</evidence>
<dbReference type="InterPro" id="IPR050855">
    <property type="entry name" value="NDM-1-like"/>
</dbReference>
<dbReference type="PANTHER" id="PTHR42951">
    <property type="entry name" value="METALLO-BETA-LACTAMASE DOMAIN-CONTAINING"/>
    <property type="match status" value="1"/>
</dbReference>
<sequence>MDVIPLIPGLHFLRFPIGHAYLWQDTDGLTLIDTSATGSAPRIAEAIRGLGHHPSDLRRLVLTHFHEDHVGSAAEIARWGEVTVHAHRADAPVIRGHEEGPLPELTDWERPLLEQIQAQSPPRTPEPVRVDRELEDGDVLDFGGGARAVSVPGHTPGSVALHLPGPRVLFTGDTVARLSDGQVTLGLFNVDRRQAIDSFQRQAALDTDIACFGHGEPLTHDAAATLRTTAEHLRE</sequence>
<dbReference type="InterPro" id="IPR036866">
    <property type="entry name" value="RibonucZ/Hydroxyglut_hydro"/>
</dbReference>
<dbReference type="InterPro" id="IPR001279">
    <property type="entry name" value="Metallo-B-lactamas"/>
</dbReference>
<accession>A0ABV4CF67</accession>
<dbReference type="CDD" id="cd07721">
    <property type="entry name" value="yflN-like_MBL-fold"/>
    <property type="match status" value="1"/>
</dbReference>
<dbReference type="EMBL" id="JBGEHV010000008">
    <property type="protein sequence ID" value="MEY8039128.1"/>
    <property type="molecule type" value="Genomic_DNA"/>
</dbReference>
<gene>
    <name evidence="2" type="ORF">AB8O55_06935</name>
</gene>
<protein>
    <submittedName>
        <fullName evidence="2">MBL fold metallo-hydrolase</fullName>
    </submittedName>
</protein>
<feature type="domain" description="Metallo-beta-lactamase" evidence="1">
    <location>
        <begin position="17"/>
        <end position="214"/>
    </location>
</feature>
<dbReference type="Proteomes" id="UP001564626">
    <property type="component" value="Unassembled WGS sequence"/>
</dbReference>
<keyword evidence="3" id="KW-1185">Reference proteome</keyword>
<dbReference type="SMART" id="SM00849">
    <property type="entry name" value="Lactamase_B"/>
    <property type="match status" value="1"/>
</dbReference>
<proteinExistence type="predicted"/>
<comment type="caution">
    <text evidence="2">The sequence shown here is derived from an EMBL/GenBank/DDBJ whole genome shotgun (WGS) entry which is preliminary data.</text>
</comment>
<dbReference type="SUPFAM" id="SSF56281">
    <property type="entry name" value="Metallo-hydrolase/oxidoreductase"/>
    <property type="match status" value="1"/>
</dbReference>
<reference evidence="2 3" key="1">
    <citation type="submission" date="2024-08" db="EMBL/GenBank/DDBJ databases">
        <title>Genome mining of Saccharopolyspora cebuensis PGLac3 from Nigerian medicinal plant.</title>
        <authorList>
            <person name="Ezeobiora C.E."/>
            <person name="Igbokwe N.H."/>
            <person name="Amin D.H."/>
            <person name="Mendie U.E."/>
        </authorList>
    </citation>
    <scope>NUCLEOTIDE SEQUENCE [LARGE SCALE GENOMIC DNA]</scope>
    <source>
        <strain evidence="2 3">PGLac3</strain>
    </source>
</reference>